<dbReference type="PROSITE" id="PS51078">
    <property type="entry name" value="ICLR_ED"/>
    <property type="match status" value="1"/>
</dbReference>
<organism evidence="6 7">
    <name type="scientific">Tianweitania sediminis</name>
    <dbReference type="NCBI Taxonomy" id="1502156"/>
    <lineage>
        <taxon>Bacteria</taxon>
        <taxon>Pseudomonadati</taxon>
        <taxon>Pseudomonadota</taxon>
        <taxon>Alphaproteobacteria</taxon>
        <taxon>Hyphomicrobiales</taxon>
        <taxon>Phyllobacteriaceae</taxon>
        <taxon>Tianweitania</taxon>
    </lineage>
</organism>
<evidence type="ECO:0000256" key="3">
    <source>
        <dbReference type="ARBA" id="ARBA00023163"/>
    </source>
</evidence>
<dbReference type="EMBL" id="JAGIYY010000001">
    <property type="protein sequence ID" value="MBP0437178.1"/>
    <property type="molecule type" value="Genomic_DNA"/>
</dbReference>
<keyword evidence="2" id="KW-0238">DNA-binding</keyword>
<dbReference type="GO" id="GO:0003700">
    <property type="term" value="F:DNA-binding transcription factor activity"/>
    <property type="evidence" value="ECO:0007669"/>
    <property type="project" value="TreeGrafter"/>
</dbReference>
<dbReference type="PROSITE" id="PS51077">
    <property type="entry name" value="HTH_ICLR"/>
    <property type="match status" value="1"/>
</dbReference>
<sequence length="294" mass="32165">MNRRIDTGDIVHTPKKSKAIDVPDAKPAPFDGRPRVTEAGKGGSIQAVEFALEILEYVARCQTSVGVSEMARAFTTTKSRIHRHLQTLVSAGYLMRNEETERYSISARLMALGQAVSESFELATSAREVARELRDQTGHAVAISQPERDGVRILLVMPSRSNIEIFVKPGSLMEYHASAQGKVTLAFGDELLLPRVISEGLPMRTPYTISEPARLRQEVEAVRKRRWATGPNESMVGLNAVAAPIFDALGDYVGAIAMTDSIQHIPETPPTNLIESLLAAADKVSANLGYRRKS</sequence>
<dbReference type="Proteomes" id="UP000666240">
    <property type="component" value="Unassembled WGS sequence"/>
</dbReference>
<evidence type="ECO:0000256" key="2">
    <source>
        <dbReference type="ARBA" id="ARBA00023125"/>
    </source>
</evidence>
<evidence type="ECO:0000259" key="5">
    <source>
        <dbReference type="PROSITE" id="PS51078"/>
    </source>
</evidence>
<keyword evidence="3" id="KW-0804">Transcription</keyword>
<dbReference type="Pfam" id="PF01614">
    <property type="entry name" value="IclR_C"/>
    <property type="match status" value="1"/>
</dbReference>
<dbReference type="RefSeq" id="WP_209333212.1">
    <property type="nucleotide sequence ID" value="NZ_JAGIYY010000001.1"/>
</dbReference>
<accession>A0A8J7UGX1</accession>
<dbReference type="GO" id="GO:0003677">
    <property type="term" value="F:DNA binding"/>
    <property type="evidence" value="ECO:0007669"/>
    <property type="project" value="UniProtKB-KW"/>
</dbReference>
<dbReference type="PANTHER" id="PTHR30136:SF8">
    <property type="entry name" value="TRANSCRIPTIONAL REGULATORY PROTEIN"/>
    <property type="match status" value="1"/>
</dbReference>
<evidence type="ECO:0000313" key="6">
    <source>
        <dbReference type="EMBL" id="MBP0437178.1"/>
    </source>
</evidence>
<dbReference type="InterPro" id="IPR029016">
    <property type="entry name" value="GAF-like_dom_sf"/>
</dbReference>
<dbReference type="Pfam" id="PF09339">
    <property type="entry name" value="HTH_IclR"/>
    <property type="match status" value="1"/>
</dbReference>
<dbReference type="PANTHER" id="PTHR30136">
    <property type="entry name" value="HELIX-TURN-HELIX TRANSCRIPTIONAL REGULATOR, ICLR FAMILY"/>
    <property type="match status" value="1"/>
</dbReference>
<dbReference type="SUPFAM" id="SSF55781">
    <property type="entry name" value="GAF domain-like"/>
    <property type="match status" value="1"/>
</dbReference>
<comment type="caution">
    <text evidence="6">The sequence shown here is derived from an EMBL/GenBank/DDBJ whole genome shotgun (WGS) entry which is preliminary data.</text>
</comment>
<protein>
    <submittedName>
        <fullName evidence="6">IclR family transcriptional regulator</fullName>
    </submittedName>
</protein>
<dbReference type="Gene3D" id="1.10.10.10">
    <property type="entry name" value="Winged helix-like DNA-binding domain superfamily/Winged helix DNA-binding domain"/>
    <property type="match status" value="1"/>
</dbReference>
<dbReference type="SUPFAM" id="SSF46785">
    <property type="entry name" value="Winged helix' DNA-binding domain"/>
    <property type="match status" value="1"/>
</dbReference>
<feature type="domain" description="HTH iclR-type" evidence="4">
    <location>
        <begin position="45"/>
        <end position="107"/>
    </location>
</feature>
<gene>
    <name evidence="6" type="ORF">J5Y06_00750</name>
</gene>
<dbReference type="InterPro" id="IPR050707">
    <property type="entry name" value="HTH_MetabolicPath_Reg"/>
</dbReference>
<dbReference type="FunFam" id="1.10.10.10:FF:000056">
    <property type="entry name" value="IclR family transcriptional regulator"/>
    <property type="match status" value="1"/>
</dbReference>
<dbReference type="SMART" id="SM00346">
    <property type="entry name" value="HTH_ICLR"/>
    <property type="match status" value="1"/>
</dbReference>
<reference evidence="6" key="1">
    <citation type="submission" date="2021-03" db="EMBL/GenBank/DDBJ databases">
        <title>Genome sequencing and assembly of Tianweitania sediminis.</title>
        <authorList>
            <person name="Chhetri G."/>
        </authorList>
    </citation>
    <scope>NUCLEOTIDE SEQUENCE</scope>
    <source>
        <strain evidence="6">Z8</strain>
    </source>
</reference>
<dbReference type="InterPro" id="IPR014757">
    <property type="entry name" value="Tscrpt_reg_IclR_C"/>
</dbReference>
<evidence type="ECO:0000259" key="4">
    <source>
        <dbReference type="PROSITE" id="PS51077"/>
    </source>
</evidence>
<dbReference type="AlphaFoldDB" id="A0A8J7UGX1"/>
<keyword evidence="7" id="KW-1185">Reference proteome</keyword>
<dbReference type="InterPro" id="IPR036390">
    <property type="entry name" value="WH_DNA-bd_sf"/>
</dbReference>
<dbReference type="InterPro" id="IPR036388">
    <property type="entry name" value="WH-like_DNA-bd_sf"/>
</dbReference>
<evidence type="ECO:0000256" key="1">
    <source>
        <dbReference type="ARBA" id="ARBA00023015"/>
    </source>
</evidence>
<dbReference type="GO" id="GO:0045892">
    <property type="term" value="P:negative regulation of DNA-templated transcription"/>
    <property type="evidence" value="ECO:0007669"/>
    <property type="project" value="TreeGrafter"/>
</dbReference>
<name>A0A8J7UGX1_9HYPH</name>
<proteinExistence type="predicted"/>
<feature type="domain" description="IclR-ED" evidence="5">
    <location>
        <begin position="108"/>
        <end position="290"/>
    </location>
</feature>
<dbReference type="InterPro" id="IPR005471">
    <property type="entry name" value="Tscrpt_reg_IclR_N"/>
</dbReference>
<keyword evidence="1" id="KW-0805">Transcription regulation</keyword>
<dbReference type="Gene3D" id="3.30.450.40">
    <property type="match status" value="1"/>
</dbReference>
<evidence type="ECO:0000313" key="7">
    <source>
        <dbReference type="Proteomes" id="UP000666240"/>
    </source>
</evidence>